<dbReference type="RefSeq" id="WP_055172312.1">
    <property type="nucleotide sequence ID" value="NZ_CACRTB010000015.1"/>
</dbReference>
<dbReference type="EMBL" id="CZBL01000013">
    <property type="protein sequence ID" value="CUQ39741.1"/>
    <property type="molecule type" value="Genomic_DNA"/>
</dbReference>
<dbReference type="Proteomes" id="UP000368418">
    <property type="component" value="Unassembled WGS sequence"/>
</dbReference>
<dbReference type="EMBL" id="CZAI01000005">
    <property type="protein sequence ID" value="CUP56104.1"/>
    <property type="molecule type" value="Genomic_DNA"/>
</dbReference>
<dbReference type="Gene3D" id="2.120.10.30">
    <property type="entry name" value="TolB, C-terminal domain"/>
    <property type="match status" value="1"/>
</dbReference>
<dbReference type="PROSITE" id="PS51257">
    <property type="entry name" value="PROKAR_LIPOPROTEIN"/>
    <property type="match status" value="1"/>
</dbReference>
<evidence type="ECO:0000313" key="7">
    <source>
        <dbReference type="Proteomes" id="UP000368418"/>
    </source>
</evidence>
<dbReference type="EMBL" id="VVYD01000007">
    <property type="protein sequence ID" value="KAA5499386.1"/>
    <property type="molecule type" value="Genomic_DNA"/>
</dbReference>
<evidence type="ECO:0000313" key="2">
    <source>
        <dbReference type="EMBL" id="CUP56104.1"/>
    </source>
</evidence>
<dbReference type="InterPro" id="IPR011659">
    <property type="entry name" value="WD40"/>
</dbReference>
<accession>A0A174W2L4</accession>
<name>A0A174W2L4_9BACE</name>
<dbReference type="InterPro" id="IPR011042">
    <property type="entry name" value="6-blade_b-propeller_TolB-like"/>
</dbReference>
<gene>
    <name evidence="2" type="ORF">ERS852494_02548</name>
    <name evidence="3" type="ORF">ERS852558_03040</name>
    <name evidence="4" type="ORF">F2Y31_09605</name>
</gene>
<dbReference type="Pfam" id="PF07676">
    <property type="entry name" value="PD40"/>
    <property type="match status" value="3"/>
</dbReference>
<evidence type="ECO:0000313" key="3">
    <source>
        <dbReference type="EMBL" id="CUQ39741.1"/>
    </source>
</evidence>
<protein>
    <submittedName>
        <fullName evidence="3">Putative cytochrome c binding protein</fullName>
    </submittedName>
</protein>
<evidence type="ECO:0000313" key="4">
    <source>
        <dbReference type="EMBL" id="KAA5499386.1"/>
    </source>
</evidence>
<sequence>MNIKWLIGAISVGLFISCENVKEAQTVSNSYPSVFPDYTFTAIPYNIAPLNFEVKGAQEIRADFAGEGVNLLTVTGKHEIRIPKKKWKEMLDKLKDKDLEVTVSVWNSSSPEGVRYKPFTVRVASDAIDEWIAYRLIEPGYEGWNMLGIYQRNLTSFEEKEIATNRADKSKCMNCHSFANYSPQQMIFHVRGEGGGTALWKDGELSKLPLETTGPKKSGTYPMWHPNGRYIVFSSNLTRQSFLSEGEKALEVYDLQSDLILYDIQTKKVLTDKRFMDEAHWETFPAWSADGKSLYYCGALPKNMPIDYQNLHYSLCKVDFDEATGTFGERIDTIYNAERDGGSVSFPRLSPDGHYLLYTKAACATFPIWHKEADLKMLRLSDGEELDVEILNSAETESYHSWSSNGRWILFSSRRLDGRYTRLFIAWMDEKGNIHKPFLLPQSTVEHNVLRTKSYNIPEFIKGEVTLPQKQLNALFFPQK</sequence>
<dbReference type="SUPFAM" id="SSF82171">
    <property type="entry name" value="DPP6 N-terminal domain-like"/>
    <property type="match status" value="1"/>
</dbReference>
<dbReference type="Proteomes" id="UP000095725">
    <property type="component" value="Unassembled WGS sequence"/>
</dbReference>
<dbReference type="AlphaFoldDB" id="A0A174W2L4"/>
<dbReference type="STRING" id="47678.ERS852494_02548"/>
<evidence type="ECO:0000256" key="1">
    <source>
        <dbReference type="ARBA" id="ARBA00009820"/>
    </source>
</evidence>
<reference evidence="5 6" key="1">
    <citation type="submission" date="2015-09" db="EMBL/GenBank/DDBJ databases">
        <authorList>
            <consortium name="Pathogen Informatics"/>
        </authorList>
    </citation>
    <scope>NUCLEOTIDE SEQUENCE [LARGE SCALE GENOMIC DNA]</scope>
    <source>
        <strain evidence="2 5">2789STDY5834880</strain>
        <strain evidence="3 6">2789STDY5834946</strain>
    </source>
</reference>
<organism evidence="3 6">
    <name type="scientific">Bacteroides caccae</name>
    <dbReference type="NCBI Taxonomy" id="47678"/>
    <lineage>
        <taxon>Bacteria</taxon>
        <taxon>Pseudomonadati</taxon>
        <taxon>Bacteroidota</taxon>
        <taxon>Bacteroidia</taxon>
        <taxon>Bacteroidales</taxon>
        <taxon>Bacteroidaceae</taxon>
        <taxon>Bacteroides</taxon>
    </lineage>
</organism>
<dbReference type="PANTHER" id="PTHR36842">
    <property type="entry name" value="PROTEIN TOLB HOMOLOG"/>
    <property type="match status" value="1"/>
</dbReference>
<proteinExistence type="inferred from homology"/>
<reference evidence="4 7" key="2">
    <citation type="journal article" date="2019" name="Nat. Med.">
        <title>A library of human gut bacterial isolates paired with longitudinal multiomics data enables mechanistic microbiome research.</title>
        <authorList>
            <person name="Poyet M."/>
            <person name="Groussin M."/>
            <person name="Gibbons S.M."/>
            <person name="Avila-Pacheco J."/>
            <person name="Jiang X."/>
            <person name="Kearney S.M."/>
            <person name="Perrotta A.R."/>
            <person name="Berdy B."/>
            <person name="Zhao S."/>
            <person name="Lieberman T.D."/>
            <person name="Swanson P.K."/>
            <person name="Smith M."/>
            <person name="Roesemann S."/>
            <person name="Alexander J.E."/>
            <person name="Rich S.A."/>
            <person name="Livny J."/>
            <person name="Vlamakis H."/>
            <person name="Clish C."/>
            <person name="Bullock K."/>
            <person name="Deik A."/>
            <person name="Scott J."/>
            <person name="Pierce K.A."/>
            <person name="Xavier R.J."/>
            <person name="Alm E.J."/>
        </authorList>
    </citation>
    <scope>NUCLEOTIDE SEQUENCE [LARGE SCALE GENOMIC DNA]</scope>
    <source>
        <strain evidence="4 7">BIOML-A19</strain>
    </source>
</reference>
<evidence type="ECO:0000313" key="6">
    <source>
        <dbReference type="Proteomes" id="UP000095725"/>
    </source>
</evidence>
<evidence type="ECO:0000313" key="5">
    <source>
        <dbReference type="Proteomes" id="UP000095657"/>
    </source>
</evidence>
<dbReference type="Proteomes" id="UP000095657">
    <property type="component" value="Unassembled WGS sequence"/>
</dbReference>
<comment type="similarity">
    <text evidence="1">Belongs to the TolB family.</text>
</comment>